<dbReference type="KEGG" id="bvk:117237027"/>
<feature type="domain" description="BRCT" evidence="1">
    <location>
        <begin position="384"/>
        <end position="473"/>
    </location>
</feature>
<dbReference type="PANTHER" id="PTHR14625">
    <property type="entry name" value="MICROCEPHALIN"/>
    <property type="match status" value="1"/>
</dbReference>
<name>A0A6J3KTX3_9HYME</name>
<accession>A0A6J3KTX3</accession>
<dbReference type="Gene3D" id="3.40.50.10190">
    <property type="entry name" value="BRCT domain"/>
    <property type="match status" value="2"/>
</dbReference>
<dbReference type="PANTHER" id="PTHR14625:SF3">
    <property type="entry name" value="MICROCEPHALIN"/>
    <property type="match status" value="1"/>
</dbReference>
<reference evidence="3" key="1">
    <citation type="submission" date="2025-08" db="UniProtKB">
        <authorList>
            <consortium name="RefSeq"/>
        </authorList>
    </citation>
    <scope>IDENTIFICATION</scope>
    <source>
        <tissue evidence="3">Muscle</tissue>
    </source>
</reference>
<dbReference type="SUPFAM" id="SSF52113">
    <property type="entry name" value="BRCT domain"/>
    <property type="match status" value="2"/>
</dbReference>
<dbReference type="AlphaFoldDB" id="A0A6J3KTX3"/>
<dbReference type="Pfam" id="PF00533">
    <property type="entry name" value="BRCT"/>
    <property type="match status" value="1"/>
</dbReference>
<feature type="domain" description="BRCT" evidence="1">
    <location>
        <begin position="545"/>
        <end position="567"/>
    </location>
</feature>
<dbReference type="SMART" id="SM00292">
    <property type="entry name" value="BRCT"/>
    <property type="match status" value="2"/>
</dbReference>
<dbReference type="GO" id="GO:0000278">
    <property type="term" value="P:mitotic cell cycle"/>
    <property type="evidence" value="ECO:0007669"/>
    <property type="project" value="TreeGrafter"/>
</dbReference>
<dbReference type="CTD" id="79648"/>
<dbReference type="InterPro" id="IPR001357">
    <property type="entry name" value="BRCT_dom"/>
</dbReference>
<evidence type="ECO:0000313" key="2">
    <source>
        <dbReference type="Proteomes" id="UP000504631"/>
    </source>
</evidence>
<sequence>MKVNKNKGINAISHGRNSFKHQHSSLKVNLSCASYLTDSGNDSFEQIDVHSDIDNTVSYDTPLKNVSKHKHSKIKGSDKSIDLIEMDNINTVKMSLNVNTSIDCINDNNICGNKYRWENCEEEKYESSENKQTDMFVIGFETVQENINTTSLQMYTSLDILNKVQNDNNTIDDFPMNATRNNFDDEHSNIYKAQRQNNVILQNNHDSEYNGIVSNTIAVSHSNSEMSTIIKESTGKCDIEIDQNMKYSLFDRKSKRKLLPLHERSQLLSFSPVEDKEYSPPPCLIFKKIHKKKKSKSNKTVNVNNPECIVKKSNKNHDGKTQKRTKKVISKKIVVKKIVNEDILRRLNKNQENLNKVKTANVYTPERNSSDDFQLLKNSPIVHFTKKKMYKLNIVTTGLSNENKDIVKNVVRTLGSAKIESNVTKNTTHIVTTGIRTINLLHGIIRGCWLVTFEWVSKSLENKAWLNPEKYEIVHCSKAALENRKDRQLFGRSYVPELFAACGYIYVQKNTTPSCNVLKNLIKAAGGCITECPEIARILIGVGGLKETWILDCITSGELQPHNQYKRS</sequence>
<dbReference type="InterPro" id="IPR022047">
    <property type="entry name" value="Microcephalin-like"/>
</dbReference>
<dbReference type="CDD" id="cd17751">
    <property type="entry name" value="BRCT_microcephalin_rpt3"/>
    <property type="match status" value="1"/>
</dbReference>
<proteinExistence type="predicted"/>
<organism evidence="2 3">
    <name type="scientific">Bombus vosnesenskii</name>
    <dbReference type="NCBI Taxonomy" id="207650"/>
    <lineage>
        <taxon>Eukaryota</taxon>
        <taxon>Metazoa</taxon>
        <taxon>Ecdysozoa</taxon>
        <taxon>Arthropoda</taxon>
        <taxon>Hexapoda</taxon>
        <taxon>Insecta</taxon>
        <taxon>Pterygota</taxon>
        <taxon>Neoptera</taxon>
        <taxon>Endopterygota</taxon>
        <taxon>Hymenoptera</taxon>
        <taxon>Apocrita</taxon>
        <taxon>Aculeata</taxon>
        <taxon>Apoidea</taxon>
        <taxon>Anthophila</taxon>
        <taxon>Apidae</taxon>
        <taxon>Bombus</taxon>
        <taxon>Pyrobombus</taxon>
    </lineage>
</organism>
<evidence type="ECO:0000313" key="3">
    <source>
        <dbReference type="RefSeq" id="XP_033356497.1"/>
    </source>
</evidence>
<dbReference type="Proteomes" id="UP000504631">
    <property type="component" value="Unplaced"/>
</dbReference>
<protein>
    <submittedName>
        <fullName evidence="3">Uncharacterized protein LOC117237027</fullName>
    </submittedName>
</protein>
<gene>
    <name evidence="3" type="primary">LOC117237027</name>
</gene>
<keyword evidence="2" id="KW-1185">Reference proteome</keyword>
<dbReference type="RefSeq" id="XP_033356497.1">
    <property type="nucleotide sequence ID" value="XM_033500606.1"/>
</dbReference>
<dbReference type="InterPro" id="IPR036420">
    <property type="entry name" value="BRCT_dom_sf"/>
</dbReference>
<dbReference type="PROSITE" id="PS50172">
    <property type="entry name" value="BRCT"/>
    <property type="match status" value="2"/>
</dbReference>
<dbReference type="GeneID" id="117237027"/>
<evidence type="ECO:0000259" key="1">
    <source>
        <dbReference type="PROSITE" id="PS50172"/>
    </source>
</evidence>
<dbReference type="CDD" id="cd17736">
    <property type="entry name" value="BRCT_microcephalin_rpt2"/>
    <property type="match status" value="1"/>
</dbReference>